<evidence type="ECO:0008006" key="4">
    <source>
        <dbReference type="Google" id="ProtNLM"/>
    </source>
</evidence>
<dbReference type="RefSeq" id="WP_126397521.1">
    <property type="nucleotide sequence ID" value="NZ_AP018907.1"/>
</dbReference>
<keyword evidence="1" id="KW-1133">Transmembrane helix</keyword>
<evidence type="ECO:0000256" key="1">
    <source>
        <dbReference type="SAM" id="Phobius"/>
    </source>
</evidence>
<protein>
    <recommendedName>
        <fullName evidence="4">SGNH hydrolase-type esterase domain-containing protein</fullName>
    </recommendedName>
</protein>
<evidence type="ECO:0000313" key="3">
    <source>
        <dbReference type="Proteomes" id="UP000266934"/>
    </source>
</evidence>
<name>A0A348FX93_9HYPH</name>
<dbReference type="AlphaFoldDB" id="A0A348FX93"/>
<evidence type="ECO:0000313" key="2">
    <source>
        <dbReference type="EMBL" id="BBF91926.1"/>
    </source>
</evidence>
<accession>A0A348FX93</accession>
<dbReference type="KEGG" id="blag:BLTE_06110"/>
<feature type="transmembrane region" description="Helical" evidence="1">
    <location>
        <begin position="24"/>
        <end position="42"/>
    </location>
</feature>
<dbReference type="Proteomes" id="UP000266934">
    <property type="component" value="Chromosome"/>
</dbReference>
<sequence length="321" mass="35429">MTSGVAGSASGTARRTTATRKASLVRAIMATMVIAYIWYIIFSNIRHSENDYIDHLQEIVDRRAAYLRATEKLDVAIIGGSNSLFGISAEQISGQTGLRAYNISLMHEGHNDKSYFEFIEESIPRAVRAGVKFVVLSTIAPFGDLAVERRRQDENLTHDLVGRQRHISLTPNEPLLYALAVLVPQLLSPPSRTSGAQEKLTINDSYGDLNFELIACRYTSERHLLNRASDVFEVILPRLQGIGALFPHATIIVSIPPVAADLGGITEQFVAELSALLPENMLVSVTPALDRTYFCDSEIHPNARGRLIRTNGLISDIMRAR</sequence>
<proteinExistence type="predicted"/>
<keyword evidence="3" id="KW-1185">Reference proteome</keyword>
<dbReference type="OrthoDB" id="8479602at2"/>
<keyword evidence="1" id="KW-0472">Membrane</keyword>
<keyword evidence="1" id="KW-0812">Transmembrane</keyword>
<dbReference type="EMBL" id="AP018907">
    <property type="protein sequence ID" value="BBF91926.1"/>
    <property type="molecule type" value="Genomic_DNA"/>
</dbReference>
<gene>
    <name evidence="2" type="ORF">BLTE_06110</name>
</gene>
<organism evidence="2 3">
    <name type="scientific">Blastochloris tepida</name>
    <dbReference type="NCBI Taxonomy" id="2233851"/>
    <lineage>
        <taxon>Bacteria</taxon>
        <taxon>Pseudomonadati</taxon>
        <taxon>Pseudomonadota</taxon>
        <taxon>Alphaproteobacteria</taxon>
        <taxon>Hyphomicrobiales</taxon>
        <taxon>Blastochloridaceae</taxon>
        <taxon>Blastochloris</taxon>
    </lineage>
</organism>
<reference evidence="2 3" key="1">
    <citation type="submission" date="2018-08" db="EMBL/GenBank/DDBJ databases">
        <title>Complete genome sequencing of Blastochloris tepida GI.</title>
        <authorList>
            <person name="Tsukatani Y."/>
            <person name="Mori H."/>
        </authorList>
    </citation>
    <scope>NUCLEOTIDE SEQUENCE [LARGE SCALE GENOMIC DNA]</scope>
    <source>
        <strain evidence="2 3">GI</strain>
    </source>
</reference>